<gene>
    <name evidence="2" type="ORF">BG011_004375</name>
</gene>
<dbReference type="EMBL" id="JAAAJA010000289">
    <property type="protein sequence ID" value="KAG0256648.1"/>
    <property type="molecule type" value="Genomic_DNA"/>
</dbReference>
<comment type="caution">
    <text evidence="2">The sequence shown here is derived from an EMBL/GenBank/DDBJ whole genome shotgun (WGS) entry which is preliminary data.</text>
</comment>
<name>A0A9P6PYE9_9FUNG</name>
<accession>A0A9P6PYE9</accession>
<evidence type="ECO:0000313" key="3">
    <source>
        <dbReference type="Proteomes" id="UP000726737"/>
    </source>
</evidence>
<sequence>MAFYATAVPVDAPPQYTKHPELPSTYDQHVVPSSPVQRHPQHIPEAIPQYQHQEQHSEQAPLLPTSSEGVSSSQSPQQYTQRAPEQNQPAFYGTTPSSASNRHIKHRGFRDRFFWNDACANLDDGPMRTEVNTLRYSADLDLSVKVLDGIIGNVDIKENDNWEEERILIRWTLRGSDSKVFDKMQVVSDVDGLLSKFDVQLEPEDEKDKKKLLKGRCARVDAVVLYPRASPDSKHLAVETLFGDINVKMEGVMAIVDSMFLRSTVGNVNIHAASVKGRTDILVVKGKVRGTLKTIGAVNVTTTNGAIDLEVNSAIGVLGWTPTTLNVYMSAVKGPVSLDLTQKYHGHFSLDSGYHKQPNFHPSSAYSDVVQYSINSRSRLVGWISAKGHEPPGALPNIQLSSVSGPTQITILDPRKRGDSG</sequence>
<feature type="compositionally biased region" description="Polar residues" evidence="1">
    <location>
        <begin position="79"/>
        <end position="101"/>
    </location>
</feature>
<evidence type="ECO:0000313" key="2">
    <source>
        <dbReference type="EMBL" id="KAG0256648.1"/>
    </source>
</evidence>
<dbReference type="OrthoDB" id="2384767at2759"/>
<dbReference type="AlphaFoldDB" id="A0A9P6PYE9"/>
<feature type="region of interest" description="Disordered" evidence="1">
    <location>
        <begin position="1"/>
        <end position="102"/>
    </location>
</feature>
<reference evidence="2" key="1">
    <citation type="journal article" date="2020" name="Fungal Divers.">
        <title>Resolving the Mortierellaceae phylogeny through synthesis of multi-gene phylogenetics and phylogenomics.</title>
        <authorList>
            <person name="Vandepol N."/>
            <person name="Liber J."/>
            <person name="Desiro A."/>
            <person name="Na H."/>
            <person name="Kennedy M."/>
            <person name="Barry K."/>
            <person name="Grigoriev I.V."/>
            <person name="Miller A.N."/>
            <person name="O'Donnell K."/>
            <person name="Stajich J.E."/>
            <person name="Bonito G."/>
        </authorList>
    </citation>
    <scope>NUCLEOTIDE SEQUENCE</scope>
    <source>
        <strain evidence="2">KOD948</strain>
    </source>
</reference>
<evidence type="ECO:0000256" key="1">
    <source>
        <dbReference type="SAM" id="MobiDB-lite"/>
    </source>
</evidence>
<keyword evidence="3" id="KW-1185">Reference proteome</keyword>
<feature type="compositionally biased region" description="Low complexity" evidence="1">
    <location>
        <begin position="66"/>
        <end position="78"/>
    </location>
</feature>
<protein>
    <submittedName>
        <fullName evidence="2">Uncharacterized protein</fullName>
    </submittedName>
</protein>
<dbReference type="Proteomes" id="UP000726737">
    <property type="component" value="Unassembled WGS sequence"/>
</dbReference>
<organism evidence="2 3">
    <name type="scientific">Mortierella polycephala</name>
    <dbReference type="NCBI Taxonomy" id="41804"/>
    <lineage>
        <taxon>Eukaryota</taxon>
        <taxon>Fungi</taxon>
        <taxon>Fungi incertae sedis</taxon>
        <taxon>Mucoromycota</taxon>
        <taxon>Mortierellomycotina</taxon>
        <taxon>Mortierellomycetes</taxon>
        <taxon>Mortierellales</taxon>
        <taxon>Mortierellaceae</taxon>
        <taxon>Mortierella</taxon>
    </lineage>
</organism>
<proteinExistence type="predicted"/>